<proteinExistence type="predicted"/>
<dbReference type="Proteomes" id="UP000585970">
    <property type="component" value="Unassembled WGS sequence"/>
</dbReference>
<keyword evidence="3" id="KW-1185">Reference proteome</keyword>
<comment type="caution">
    <text evidence="2">The sequence shown here is derived from an EMBL/GenBank/DDBJ whole genome shotgun (WGS) entry which is preliminary data.</text>
</comment>
<sequence>MKKDHPHPVLSLSIKDLIKLYDEAAAEISSPEPFQTKASSRSKRLSSIPEENEESLSLLREETVHTPVTRLNPTAPLTRGSAIGKTQKPEMTRTPMISQVSSQKTTRILSEEAITLLLSHYSLIQTYQKEIERLSASTYGNPNILQEKMEEIQKNPTVGEELSWRIAAHPESLAKLPGISIFGLKNRARKQAEENFSTLCVTIDGYTEAVKHAREQLSQAPEQELRNYERLMGTSTVAELLRKPDHLKKESLSKEEISTKVQQHSKVQRYYMQIQYWCTIVFGQSNILQSQIEELSQNPATREVLAQELADSPQSFHKYAGITLCGFKNQARRHAEAGLPHLIDAIDNYTMAITQVKDSILQTQQTKQERCDLSSERTQNLHQQQRLSQAALPSELSTAIIHQEGETSSTQQRETNIRPRKAAIPKAMAFAS</sequence>
<accession>A0A840DUZ3</accession>
<dbReference type="EMBL" id="JACIFE010000013">
    <property type="protein sequence ID" value="MBB4076851.1"/>
    <property type="molecule type" value="Genomic_DNA"/>
</dbReference>
<dbReference type="AlphaFoldDB" id="A0A840DUZ3"/>
<name>A0A840DUZ3_9HYPH</name>
<gene>
    <name evidence="2" type="ORF">GGR08_001162</name>
</gene>
<protein>
    <submittedName>
        <fullName evidence="2">Uncharacterized protein</fullName>
    </submittedName>
</protein>
<dbReference type="RefSeq" id="WP_183194365.1">
    <property type="nucleotide sequence ID" value="NZ_JACIFE010000013.1"/>
</dbReference>
<evidence type="ECO:0000256" key="1">
    <source>
        <dbReference type="SAM" id="MobiDB-lite"/>
    </source>
</evidence>
<evidence type="ECO:0000313" key="2">
    <source>
        <dbReference type="EMBL" id="MBB4076851.1"/>
    </source>
</evidence>
<feature type="region of interest" description="Disordered" evidence="1">
    <location>
        <begin position="30"/>
        <end position="56"/>
    </location>
</feature>
<organism evidence="2 3">
    <name type="scientific">Bartonella fuyuanensis</name>
    <dbReference type="NCBI Taxonomy" id="1460968"/>
    <lineage>
        <taxon>Bacteria</taxon>
        <taxon>Pseudomonadati</taxon>
        <taxon>Pseudomonadota</taxon>
        <taxon>Alphaproteobacteria</taxon>
        <taxon>Hyphomicrobiales</taxon>
        <taxon>Bartonellaceae</taxon>
        <taxon>Bartonella</taxon>
    </lineage>
</organism>
<evidence type="ECO:0000313" key="3">
    <source>
        <dbReference type="Proteomes" id="UP000585970"/>
    </source>
</evidence>
<reference evidence="2 3" key="1">
    <citation type="submission" date="2020-08" db="EMBL/GenBank/DDBJ databases">
        <title>Genomic Encyclopedia of Type Strains, Phase IV (KMG-IV): sequencing the most valuable type-strain genomes for metagenomic binning, comparative biology and taxonomic classification.</title>
        <authorList>
            <person name="Goeker M."/>
        </authorList>
    </citation>
    <scope>NUCLEOTIDE SEQUENCE [LARGE SCALE GENOMIC DNA]</scope>
    <source>
        <strain evidence="2 3">DSM 100694</strain>
    </source>
</reference>
<dbReference type="NCBIfam" id="NF033856">
    <property type="entry name" value="T4SS_effec_BID"/>
    <property type="match status" value="2"/>
</dbReference>